<comment type="caution">
    <text evidence="19">Lacks conserved residue(s) required for the propagation of feature annotation.</text>
</comment>
<dbReference type="PRINTS" id="PR00371">
    <property type="entry name" value="FPNCR"/>
</dbReference>
<keyword evidence="1 19" id="KW-1003">Cell membrane</keyword>
<reference evidence="24" key="1">
    <citation type="journal article" date="2012" name="G3 (Bethesda)">
        <title>Pichia sorbitophila, an interspecies yeast hybrid reveals early steps of genome resolution following polyploidization.</title>
        <authorList>
            <person name="Leh Louis V."/>
            <person name="Despons L."/>
            <person name="Friedrich A."/>
            <person name="Martin T."/>
            <person name="Durrens P."/>
            <person name="Casaregola S."/>
            <person name="Neuveglise C."/>
            <person name="Fairhead C."/>
            <person name="Marck C."/>
            <person name="Cruz J.A."/>
            <person name="Straub M.L."/>
            <person name="Kugler V."/>
            <person name="Sacerdot C."/>
            <person name="Uzunov Z."/>
            <person name="Thierry A."/>
            <person name="Weiss S."/>
            <person name="Bleykasten C."/>
            <person name="De Montigny J."/>
            <person name="Jacques N."/>
            <person name="Jung P."/>
            <person name="Lemaire M."/>
            <person name="Mallet S."/>
            <person name="Morel G."/>
            <person name="Richard G.F."/>
            <person name="Sarkar A."/>
            <person name="Savel G."/>
            <person name="Schacherer J."/>
            <person name="Seret M.L."/>
            <person name="Talla E."/>
            <person name="Samson G."/>
            <person name="Jubin C."/>
            <person name="Poulain J."/>
            <person name="Vacherie B."/>
            <person name="Barbe V."/>
            <person name="Pelletier E."/>
            <person name="Sherman D.J."/>
            <person name="Westhof E."/>
            <person name="Weissenbach J."/>
            <person name="Baret P.V."/>
            <person name="Wincker P."/>
            <person name="Gaillardin C."/>
            <person name="Dujon B."/>
            <person name="Souciet J.L."/>
        </authorList>
    </citation>
    <scope>NUCLEOTIDE SEQUENCE [LARGE SCALE GENOMIC DNA]</scope>
    <source>
        <strain evidence="24">CBS 270.75 / DBVPG 7215 / KCTC 17166 / NRRL Y-17582</strain>
    </source>
</reference>
<dbReference type="InterPro" id="IPR008254">
    <property type="entry name" value="Flavodoxin/NO_synth"/>
</dbReference>
<feature type="binding site" evidence="19">
    <location>
        <position position="287"/>
    </location>
    <ligand>
        <name>NADP(+)</name>
        <dbReference type="ChEBI" id="CHEBI:58349"/>
    </ligand>
</feature>
<keyword evidence="10 19" id="KW-0752">Steroid biosynthesis</keyword>
<comment type="function">
    <text evidence="19">This enzyme is required for electron transfer from NADP to cytochrome P450 in microsomes. It can also provide electron transfer to heme oxygenase and cytochrome B5. Involved in ergosterol biosynthesis.</text>
</comment>
<feature type="binding site" evidence="19">
    <location>
        <begin position="117"/>
        <end position="120"/>
    </location>
    <ligand>
        <name>FMN</name>
        <dbReference type="ChEBI" id="CHEBI:58210"/>
    </ligand>
</feature>
<dbReference type="InterPro" id="IPR003097">
    <property type="entry name" value="CysJ-like_FAD-binding"/>
</dbReference>
<dbReference type="SUPFAM" id="SSF63380">
    <property type="entry name" value="Riboflavin synthase domain-like"/>
    <property type="match status" value="1"/>
</dbReference>
<keyword evidence="12 19" id="KW-0560">Oxidoreductase</keyword>
<feature type="binding site" evidence="19">
    <location>
        <position position="651"/>
    </location>
    <ligand>
        <name>NADP(+)</name>
        <dbReference type="ChEBI" id="CHEBI:58349"/>
    </ligand>
</feature>
<keyword evidence="8 19" id="KW-0274">FAD</keyword>
<evidence type="ECO:0000256" key="7">
    <source>
        <dbReference type="ARBA" id="ARBA00022824"/>
    </source>
</evidence>
<proteinExistence type="inferred from homology"/>
<keyword evidence="18 19" id="KW-0753">Steroid metabolism</keyword>
<dbReference type="GO" id="GO:0050660">
    <property type="term" value="F:flavin adenine dinucleotide binding"/>
    <property type="evidence" value="ECO:0007669"/>
    <property type="project" value="UniProtKB-UniRule"/>
</dbReference>
<feature type="binding site" evidence="19">
    <location>
        <position position="545"/>
    </location>
    <ligand>
        <name>NADP(+)</name>
        <dbReference type="ChEBI" id="CHEBI:58349"/>
    </ligand>
</feature>
<evidence type="ECO:0000256" key="10">
    <source>
        <dbReference type="ARBA" id="ARBA00022955"/>
    </source>
</evidence>
<dbReference type="Gene3D" id="3.40.50.360">
    <property type="match status" value="1"/>
</dbReference>
<comment type="catalytic activity">
    <reaction evidence="19 20">
        <text>2 oxidized [cytochrome P450] + NADPH = 2 reduced [cytochrome P450] + NADP(+) + H(+)</text>
        <dbReference type="Rhea" id="RHEA:24040"/>
        <dbReference type="Rhea" id="RHEA-COMP:14627"/>
        <dbReference type="Rhea" id="RHEA-COMP:14628"/>
        <dbReference type="ChEBI" id="CHEBI:15378"/>
        <dbReference type="ChEBI" id="CHEBI:55376"/>
        <dbReference type="ChEBI" id="CHEBI:57783"/>
        <dbReference type="ChEBI" id="CHEBI:58349"/>
        <dbReference type="ChEBI" id="CHEBI:60344"/>
        <dbReference type="EC" id="1.6.2.4"/>
    </reaction>
</comment>
<feature type="binding site" evidence="19">
    <location>
        <begin position="615"/>
        <end position="619"/>
    </location>
    <ligand>
        <name>NADP(+)</name>
        <dbReference type="ChEBI" id="CHEBI:58349"/>
    </ligand>
</feature>
<dbReference type="InterPro" id="IPR001433">
    <property type="entry name" value="OxRdtase_FAD/NAD-bd"/>
</dbReference>
<dbReference type="Gene3D" id="1.20.990.10">
    <property type="entry name" value="NADPH-cytochrome p450 Reductase, Chain A, domain 3"/>
    <property type="match status" value="1"/>
</dbReference>
<dbReference type="PROSITE" id="PS50902">
    <property type="entry name" value="FLAVODOXIN_LIKE"/>
    <property type="match status" value="1"/>
</dbReference>
<name>G8JSN9_ERECY</name>
<dbReference type="GO" id="GO:0006696">
    <property type="term" value="P:ergosterol biosynthetic process"/>
    <property type="evidence" value="ECO:0007669"/>
    <property type="project" value="UniProtKB-UniRule"/>
</dbReference>
<dbReference type="FunFam" id="3.40.50.360:FF:000036">
    <property type="entry name" value="NADPH--cytochrome P450 reductase"/>
    <property type="match status" value="1"/>
</dbReference>
<dbReference type="InterPro" id="IPR017938">
    <property type="entry name" value="Riboflavin_synthase-like_b-brl"/>
</dbReference>
<comment type="similarity">
    <text evidence="19 20">In the C-terminal section; belongs to the flavoprotein pyridine nucleotide cytochrome reductase family.</text>
</comment>
<feature type="binding site" evidence="19">
    <location>
        <begin position="478"/>
        <end position="481"/>
    </location>
    <ligand>
        <name>FAD</name>
        <dbReference type="ChEBI" id="CHEBI:57692"/>
    </ligand>
</feature>
<feature type="domain" description="Flavodoxin-like" evidence="21">
    <location>
        <begin position="60"/>
        <end position="205"/>
    </location>
</feature>
<dbReference type="CDD" id="cd06204">
    <property type="entry name" value="CYPOR"/>
    <property type="match status" value="1"/>
</dbReference>
<dbReference type="FunFam" id="2.40.30.10:FF:000100">
    <property type="entry name" value="NADPH--cytochrome P450 reductase"/>
    <property type="match status" value="1"/>
</dbReference>
<keyword evidence="16 19" id="KW-0472">Membrane</keyword>
<keyword evidence="17 19" id="KW-1207">Sterol metabolism</keyword>
<dbReference type="Proteomes" id="UP000006790">
    <property type="component" value="Chromosome 4"/>
</dbReference>
<dbReference type="InterPro" id="IPR029039">
    <property type="entry name" value="Flavoprotein-like_sf"/>
</dbReference>
<dbReference type="PANTHER" id="PTHR19384">
    <property type="entry name" value="NITRIC OXIDE SYNTHASE-RELATED"/>
    <property type="match status" value="1"/>
</dbReference>
<dbReference type="GO" id="GO:0005886">
    <property type="term" value="C:plasma membrane"/>
    <property type="evidence" value="ECO:0007669"/>
    <property type="project" value="UniProtKB-SubCell"/>
</dbReference>
<dbReference type="Pfam" id="PF00175">
    <property type="entry name" value="NAD_binding_1"/>
    <property type="match status" value="1"/>
</dbReference>
<keyword evidence="3 19" id="KW-0285">Flavoprotein</keyword>
<dbReference type="GO" id="GO:0010181">
    <property type="term" value="F:FMN binding"/>
    <property type="evidence" value="ECO:0007669"/>
    <property type="project" value="UniProtKB-UniRule"/>
</dbReference>
<dbReference type="SUPFAM" id="SSF52343">
    <property type="entry name" value="Ferredoxin reductase-like, C-terminal NADP-linked domain"/>
    <property type="match status" value="1"/>
</dbReference>
<evidence type="ECO:0000256" key="15">
    <source>
        <dbReference type="ARBA" id="ARBA00023128"/>
    </source>
</evidence>
<dbReference type="eggNOG" id="KOG1158">
    <property type="taxonomic scope" value="Eukaryota"/>
</dbReference>
<evidence type="ECO:0000313" key="23">
    <source>
        <dbReference type="EMBL" id="AET39761.1"/>
    </source>
</evidence>
<comment type="cofactor">
    <cofactor evidence="19">
        <name>FMN</name>
        <dbReference type="ChEBI" id="CHEBI:58210"/>
    </cofactor>
    <text evidence="19">Binds 1 FMN per monomer.</text>
</comment>
<dbReference type="InterPro" id="IPR023208">
    <property type="entry name" value="P450R"/>
</dbReference>
<evidence type="ECO:0000256" key="2">
    <source>
        <dbReference type="ARBA" id="ARBA00022516"/>
    </source>
</evidence>
<dbReference type="Pfam" id="PF00667">
    <property type="entry name" value="FAD_binding_1"/>
    <property type="match status" value="1"/>
</dbReference>
<dbReference type="InterPro" id="IPR039261">
    <property type="entry name" value="FNR_nucleotide-bd"/>
</dbReference>
<dbReference type="OMA" id="QKRYQRD"/>
<evidence type="ECO:0000256" key="3">
    <source>
        <dbReference type="ARBA" id="ARBA00022630"/>
    </source>
</evidence>
<organism evidence="23 24">
    <name type="scientific">Eremothecium cymbalariae (strain CBS 270.75 / DBVPG 7215 / KCTC 17166 / NRRL Y-17582)</name>
    <name type="common">Yeast</name>
    <dbReference type="NCBI Taxonomy" id="931890"/>
    <lineage>
        <taxon>Eukaryota</taxon>
        <taxon>Fungi</taxon>
        <taxon>Dikarya</taxon>
        <taxon>Ascomycota</taxon>
        <taxon>Saccharomycotina</taxon>
        <taxon>Saccharomycetes</taxon>
        <taxon>Saccharomycetales</taxon>
        <taxon>Saccharomycetaceae</taxon>
        <taxon>Eremothecium</taxon>
    </lineage>
</organism>
<keyword evidence="14 19" id="KW-0443">Lipid metabolism</keyword>
<gene>
    <name evidence="19" type="primary">NCP1</name>
    <name evidence="23" type="ordered locus">Ecym_4744</name>
</gene>
<dbReference type="InterPro" id="IPR017927">
    <property type="entry name" value="FAD-bd_FR_type"/>
</dbReference>
<dbReference type="FunCoup" id="G8JSN9">
    <property type="interactions" value="806"/>
</dbReference>
<dbReference type="EC" id="1.6.2.4" evidence="19 20"/>
<dbReference type="KEGG" id="erc:Ecym_4744"/>
<feature type="binding site" evidence="19">
    <location>
        <begin position="608"/>
        <end position="609"/>
    </location>
    <ligand>
        <name>NADP(+)</name>
        <dbReference type="ChEBI" id="CHEBI:58349"/>
    </ligand>
</feature>
<dbReference type="FunFam" id="3.40.50.80:FF:000018">
    <property type="entry name" value="NADPH--cytochrome P450 reductase"/>
    <property type="match status" value="1"/>
</dbReference>
<dbReference type="PIRSF" id="PIRSF000208">
    <property type="entry name" value="P450R"/>
    <property type="match status" value="1"/>
</dbReference>
<keyword evidence="13 19" id="KW-0756">Sterol biosynthesis</keyword>
<dbReference type="InterPro" id="IPR023173">
    <property type="entry name" value="NADPH_Cyt_P450_Rdtase_alpha"/>
</dbReference>
<keyword evidence="5" id="KW-0812">Transmembrane</keyword>
<evidence type="ECO:0000256" key="16">
    <source>
        <dbReference type="ARBA" id="ARBA00023136"/>
    </source>
</evidence>
<comment type="similarity">
    <text evidence="19">Belongs to the NADPH--cytochrome P450 reductase family.</text>
</comment>
<evidence type="ECO:0000256" key="14">
    <source>
        <dbReference type="ARBA" id="ARBA00023098"/>
    </source>
</evidence>
<dbReference type="PRINTS" id="PR00369">
    <property type="entry name" value="FLAVODOXIN"/>
</dbReference>
<evidence type="ECO:0000256" key="17">
    <source>
        <dbReference type="ARBA" id="ARBA00023166"/>
    </source>
</evidence>
<protein>
    <recommendedName>
        <fullName evidence="19 20">NADPH--cytochrome P450 reductase</fullName>
        <shortName evidence="19">CPR</shortName>
        <shortName evidence="19">P450R</shortName>
        <ecNumber evidence="19 20">1.6.2.4</ecNumber>
    </recommendedName>
</protein>
<evidence type="ECO:0000256" key="18">
    <source>
        <dbReference type="ARBA" id="ARBA00023221"/>
    </source>
</evidence>
<comment type="cofactor">
    <cofactor evidence="19">
        <name>FAD</name>
        <dbReference type="ChEBI" id="CHEBI:57692"/>
    </cofactor>
    <text evidence="19">Binds 1 FAD per monomer.</text>
</comment>
<keyword evidence="11" id="KW-1133">Transmembrane helix</keyword>
<evidence type="ECO:0000256" key="11">
    <source>
        <dbReference type="ARBA" id="ARBA00022989"/>
    </source>
</evidence>
<evidence type="ECO:0000259" key="21">
    <source>
        <dbReference type="PROSITE" id="PS50902"/>
    </source>
</evidence>
<dbReference type="GO" id="GO:0050661">
    <property type="term" value="F:NADP binding"/>
    <property type="evidence" value="ECO:0007669"/>
    <property type="project" value="UniProtKB-UniRule"/>
</dbReference>
<keyword evidence="2 19" id="KW-0444">Lipid biosynthesis</keyword>
<evidence type="ECO:0000256" key="1">
    <source>
        <dbReference type="ARBA" id="ARBA00022475"/>
    </source>
</evidence>
<dbReference type="GO" id="GO:0005741">
    <property type="term" value="C:mitochondrial outer membrane"/>
    <property type="evidence" value="ECO:0007669"/>
    <property type="project" value="UniProtKB-SubCell"/>
</dbReference>
<evidence type="ECO:0000256" key="12">
    <source>
        <dbReference type="ARBA" id="ARBA00023002"/>
    </source>
</evidence>
<feature type="binding site" evidence="19">
    <location>
        <position position="689"/>
    </location>
    <ligand>
        <name>FAD</name>
        <dbReference type="ChEBI" id="CHEBI:57692"/>
    </ligand>
</feature>
<feature type="binding site" evidence="19">
    <location>
        <begin position="441"/>
        <end position="444"/>
    </location>
    <ligand>
        <name>FAD</name>
        <dbReference type="ChEBI" id="CHEBI:57692"/>
    </ligand>
</feature>
<dbReference type="GeneID" id="11471667"/>
<dbReference type="RefSeq" id="XP_003646578.1">
    <property type="nucleotide sequence ID" value="XM_003646530.1"/>
</dbReference>
<keyword evidence="15 19" id="KW-0496">Mitochondrion</keyword>
<comment type="similarity">
    <text evidence="19">In the N-terminal section; belongs to the flavodoxin family.</text>
</comment>
<dbReference type="EMBL" id="CP002500">
    <property type="protein sequence ID" value="AET39761.1"/>
    <property type="molecule type" value="Genomic_DNA"/>
</dbReference>
<dbReference type="InParanoid" id="G8JSN9"/>
<accession>G8JSN9</accession>
<comment type="subcellular location">
    <subcellularLocation>
        <location evidence="19">Endoplasmic reticulum membrane</location>
        <topology evidence="19">Single-pass membrane protein</topology>
        <orientation evidence="19">Cytoplasmic side</orientation>
    </subcellularLocation>
    <subcellularLocation>
        <location evidence="19">Mitochondrion outer membrane</location>
        <topology evidence="19">Single-pass membrane protein</topology>
        <orientation evidence="19">Cytoplasmic side</orientation>
    </subcellularLocation>
    <subcellularLocation>
        <location evidence="19">Cell membrane</location>
        <topology evidence="19">Single-pass membrane protein</topology>
        <orientation evidence="19">Cytoplasmic side</orientation>
    </subcellularLocation>
</comment>
<dbReference type="GO" id="GO:0005829">
    <property type="term" value="C:cytosol"/>
    <property type="evidence" value="ECO:0007669"/>
    <property type="project" value="TreeGrafter"/>
</dbReference>
<evidence type="ECO:0000256" key="20">
    <source>
        <dbReference type="PIRNR" id="PIRNR000208"/>
    </source>
</evidence>
<evidence type="ECO:0000313" key="24">
    <source>
        <dbReference type="Proteomes" id="UP000006790"/>
    </source>
</evidence>
<evidence type="ECO:0000256" key="19">
    <source>
        <dbReference type="HAMAP-Rule" id="MF_03212"/>
    </source>
</evidence>
<evidence type="ECO:0000256" key="5">
    <source>
        <dbReference type="ARBA" id="ARBA00022692"/>
    </source>
</evidence>
<dbReference type="PROSITE" id="PS51384">
    <property type="entry name" value="FAD_FR"/>
    <property type="match status" value="1"/>
</dbReference>
<dbReference type="STRING" id="931890.G8JSN9"/>
<dbReference type="Gene3D" id="2.40.30.10">
    <property type="entry name" value="Translation factors"/>
    <property type="match status" value="1"/>
</dbReference>
<dbReference type="GO" id="GO:0003958">
    <property type="term" value="F:NADPH-hemoprotein reductase activity"/>
    <property type="evidence" value="ECO:0007669"/>
    <property type="project" value="UniProtKB-UniRule"/>
</dbReference>
<evidence type="ECO:0000256" key="6">
    <source>
        <dbReference type="ARBA" id="ARBA00022787"/>
    </source>
</evidence>
<evidence type="ECO:0000256" key="8">
    <source>
        <dbReference type="ARBA" id="ARBA00022827"/>
    </source>
</evidence>
<dbReference type="HOGENOM" id="CLU_001570_17_3_1"/>
<dbReference type="GO" id="GO:0003959">
    <property type="term" value="F:NADPH dehydrogenase activity"/>
    <property type="evidence" value="ECO:0007669"/>
    <property type="project" value="EnsemblFungi"/>
</dbReference>
<keyword evidence="7 19" id="KW-0256">Endoplasmic reticulum</keyword>
<feature type="binding site" evidence="19">
    <location>
        <begin position="459"/>
        <end position="461"/>
    </location>
    <ligand>
        <name>FAD</name>
        <dbReference type="ChEBI" id="CHEBI:57692"/>
    </ligand>
</feature>
<keyword evidence="24" id="KW-1185">Reference proteome</keyword>
<feature type="domain" description="FAD-binding FR-type" evidence="22">
    <location>
        <begin position="268"/>
        <end position="517"/>
    </location>
</feature>
<dbReference type="PANTHER" id="PTHR19384:SF17">
    <property type="entry name" value="NADPH--CYTOCHROME P450 REDUCTASE"/>
    <property type="match status" value="1"/>
</dbReference>
<dbReference type="HAMAP" id="MF_03212">
    <property type="entry name" value="NCPR"/>
    <property type="match status" value="1"/>
</dbReference>
<dbReference type="OrthoDB" id="1856718at2759"/>
<dbReference type="GO" id="GO:0009055">
    <property type="term" value="F:electron transfer activity"/>
    <property type="evidence" value="ECO:0007669"/>
    <property type="project" value="EnsemblFungi"/>
</dbReference>
<dbReference type="Gene3D" id="3.40.50.80">
    <property type="entry name" value="Nucleotide-binding domain of ferredoxin-NADP reductase (FNR) module"/>
    <property type="match status" value="1"/>
</dbReference>
<feature type="binding site" evidence="19">
    <location>
        <begin position="153"/>
        <end position="162"/>
    </location>
    <ligand>
        <name>FMN</name>
        <dbReference type="ChEBI" id="CHEBI:58210"/>
    </ligand>
</feature>
<keyword evidence="6 19" id="KW-1000">Mitochondrion outer membrane</keyword>
<dbReference type="Pfam" id="PF00258">
    <property type="entry name" value="Flavodoxin_1"/>
    <property type="match status" value="1"/>
</dbReference>
<dbReference type="AlphaFoldDB" id="G8JSN9"/>
<dbReference type="InterPro" id="IPR001709">
    <property type="entry name" value="Flavoprot_Pyr_Nucl_cyt_Rdtase"/>
</dbReference>
<evidence type="ECO:0000256" key="9">
    <source>
        <dbReference type="ARBA" id="ARBA00022857"/>
    </source>
</evidence>
<keyword evidence="4 19" id="KW-0288">FMN</keyword>
<evidence type="ECO:0000259" key="22">
    <source>
        <dbReference type="PROSITE" id="PS51384"/>
    </source>
</evidence>
<feature type="binding site" evidence="19">
    <location>
        <position position="188"/>
    </location>
    <ligand>
        <name>FMN</name>
        <dbReference type="ChEBI" id="CHEBI:58210"/>
    </ligand>
</feature>
<dbReference type="GO" id="GO:0005789">
    <property type="term" value="C:endoplasmic reticulum membrane"/>
    <property type="evidence" value="ECO:0007669"/>
    <property type="project" value="UniProtKB-SubCell"/>
</dbReference>
<evidence type="ECO:0000256" key="4">
    <source>
        <dbReference type="ARBA" id="ARBA00022643"/>
    </source>
</evidence>
<keyword evidence="9 19" id="KW-0521">NADP</keyword>
<feature type="binding site" evidence="19">
    <location>
        <begin position="66"/>
        <end position="71"/>
    </location>
    <ligand>
        <name>FMN</name>
        <dbReference type="ChEBI" id="CHEBI:58210"/>
    </ligand>
</feature>
<dbReference type="InterPro" id="IPR001094">
    <property type="entry name" value="Flavdoxin-like"/>
</dbReference>
<dbReference type="SUPFAM" id="SSF52218">
    <property type="entry name" value="Flavoproteins"/>
    <property type="match status" value="1"/>
</dbReference>
<evidence type="ECO:0000256" key="13">
    <source>
        <dbReference type="ARBA" id="ARBA00023011"/>
    </source>
</evidence>
<sequence>MAIKFDKIDFAVICALALAVATYLKLDKLKELFSTDDSLVAVHSDSRDIVEVLTENNKDYLVIYASQTGTGEDYAKKFAKELSSKFSLKVMCVDVENYDFDNLNSLPDNVIISIFVSTYGEGDLPDAAIQFEEWLQSLNPGDLDNVKYTLFGLGNSTYEFYNGAAKKTDKLLQEASATLVGTFGLADDGAATTDEDFLAWKDSIFEELKDVLALDEREVGFESSYEYTVLPKDSVDTASLGEPISAYLPGRALSFNDSGKQLGPFDSTHPFVAPITTTKELLKSGDRNCVHAEFDISGSNMKYSTGDHLAVWPSNSDEKVEKFLSTFDLDPDTVFNLKPKDNTIKEPFPVPTTIGSAVRYYLEISGPISRQVFGSLLQYVTDPDVKEKLLVISKDKNKFAKEISSKYFDLTDALLYLSNGQKWSFVPWEFLAETIPHLQPRYYSISSSSSSEKQTIHITAVVENFPNPTDHTLGQVTGVATNLLRHIHLSKTQQDVSDAKLPVHYNLSGPRNLYHNYKLPVHVRRSTFRLPSNPATPVIMIGPGTGVAPFRGFIRERVKFISNNENIKLGKHLLFYGCRDENDFLYQEEWPNYAKVLGDCFELIVAYSRIPSQKKTYVQHRLLEREKEVLDLINQGAFIYVCGDAKGMSQDVHKSLADILQRGKGITEEDAAEILKLFKTSGKYQEDVW</sequence>